<dbReference type="EC" id="3.5.4.26" evidence="19"/>
<organism evidence="24 25">
    <name type="scientific">Clostridium collagenovorans DSM 3089</name>
    <dbReference type="NCBI Taxonomy" id="1121306"/>
    <lineage>
        <taxon>Bacteria</taxon>
        <taxon>Bacillati</taxon>
        <taxon>Bacillota</taxon>
        <taxon>Clostridia</taxon>
        <taxon>Eubacteriales</taxon>
        <taxon>Clostridiaceae</taxon>
        <taxon>Clostridium</taxon>
    </lineage>
</organism>
<evidence type="ECO:0000256" key="19">
    <source>
        <dbReference type="PIRNR" id="PIRNR006769"/>
    </source>
</evidence>
<dbReference type="SUPFAM" id="SSF53597">
    <property type="entry name" value="Dihydrofolate reductase-like"/>
    <property type="match status" value="1"/>
</dbReference>
<feature type="binding site" evidence="22">
    <location>
        <position position="83"/>
    </location>
    <ligand>
        <name>Zn(2+)</name>
        <dbReference type="ChEBI" id="CHEBI:29105"/>
        <note>catalytic</note>
    </ligand>
</feature>
<evidence type="ECO:0000256" key="3">
    <source>
        <dbReference type="ARBA" id="ARBA00004910"/>
    </source>
</evidence>
<dbReference type="UniPathway" id="UPA00275">
    <property type="reaction ID" value="UER00401"/>
</dbReference>
<feature type="binding site" evidence="21">
    <location>
        <position position="195"/>
    </location>
    <ligand>
        <name>NADP(+)</name>
        <dbReference type="ChEBI" id="CHEBI:58349"/>
    </ligand>
</feature>
<evidence type="ECO:0000256" key="2">
    <source>
        <dbReference type="ARBA" id="ARBA00004882"/>
    </source>
</evidence>
<evidence type="ECO:0000256" key="17">
    <source>
        <dbReference type="ARBA" id="ARBA00049861"/>
    </source>
</evidence>
<dbReference type="NCBIfam" id="TIGR01508">
    <property type="entry name" value="rib_reduct_arch"/>
    <property type="match status" value="1"/>
</dbReference>
<dbReference type="NCBIfam" id="TIGR00227">
    <property type="entry name" value="ribD_Cterm"/>
    <property type="match status" value="1"/>
</dbReference>
<keyword evidence="8 19" id="KW-0686">Riboflavin biosynthesis</keyword>
<dbReference type="PANTHER" id="PTHR38011">
    <property type="entry name" value="DIHYDROFOLATE REDUCTASE FAMILY PROTEIN (AFU_ORTHOLOGUE AFUA_8G06820)"/>
    <property type="match status" value="1"/>
</dbReference>
<dbReference type="GO" id="GO:0046872">
    <property type="term" value="F:metal ion binding"/>
    <property type="evidence" value="ECO:0007669"/>
    <property type="project" value="UniProtKB-KW"/>
</dbReference>
<evidence type="ECO:0000256" key="14">
    <source>
        <dbReference type="ARBA" id="ARBA00023268"/>
    </source>
</evidence>
<evidence type="ECO:0000256" key="5">
    <source>
        <dbReference type="ARBA" id="ARBA00007417"/>
    </source>
</evidence>
<feature type="binding site" evidence="21">
    <location>
        <begin position="294"/>
        <end position="300"/>
    </location>
    <ligand>
        <name>NADP(+)</name>
        <dbReference type="ChEBI" id="CHEBI:58349"/>
    </ligand>
</feature>
<dbReference type="GO" id="GO:0008703">
    <property type="term" value="F:5-amino-6-(5-phosphoribosylamino)uracil reductase activity"/>
    <property type="evidence" value="ECO:0007669"/>
    <property type="project" value="UniProtKB-EC"/>
</dbReference>
<dbReference type="Gene3D" id="3.40.430.10">
    <property type="entry name" value="Dihydrofolate Reductase, subunit A"/>
    <property type="match status" value="1"/>
</dbReference>
<comment type="similarity">
    <text evidence="6">Belongs to the HTP reductase family.</text>
</comment>
<keyword evidence="12 19" id="KW-0521">NADP</keyword>
<dbReference type="SUPFAM" id="SSF53927">
    <property type="entry name" value="Cytidine deaminase-like"/>
    <property type="match status" value="1"/>
</dbReference>
<reference evidence="24 25" key="1">
    <citation type="submission" date="2016-11" db="EMBL/GenBank/DDBJ databases">
        <authorList>
            <person name="Jaros S."/>
            <person name="Januszkiewicz K."/>
            <person name="Wedrychowicz H."/>
        </authorList>
    </citation>
    <scope>NUCLEOTIDE SEQUENCE [LARGE SCALE GENOMIC DNA]</scope>
    <source>
        <strain evidence="24 25">DSM 3089</strain>
    </source>
</reference>
<sequence>MDKEYMKLALELAERGKGRVNPNPLVGAIIVKDNKIIGEGYHKCYGKAHAEVNAFENAIENVEGATMYVTLEPCSHYGKTPPCVERIIKEKISKVVIGSLDPNPLVAGRGVKRLREHGIDVEIGVLEEECKKVNEVFMKYIVSKMPFVVMKWAMSLDGKIATVSGDSKWISGEKSRENVHNLRNELSAIMVGVETVIKDNPMLTCRIENGRNPIRIIVDSKLRIPMDSNIVNSSSNIRTIVATTEEACKAKEEALKSKDIVIIHTQSHEERVDLEELMKILGELGIDSILLEGGGTLNFSALKQGIVDKIQVYIAPKIIGGEKARTPVSGNGFELIRECVKVENLIYKKIDEDVYLEGYIGGRK</sequence>
<dbReference type="FunFam" id="3.40.140.10:FF:000025">
    <property type="entry name" value="Riboflavin biosynthesis protein RibD"/>
    <property type="match status" value="1"/>
</dbReference>
<dbReference type="InterPro" id="IPR002734">
    <property type="entry name" value="RibDG_C"/>
</dbReference>
<dbReference type="InterPro" id="IPR011549">
    <property type="entry name" value="RibD_C"/>
</dbReference>
<dbReference type="CDD" id="cd01284">
    <property type="entry name" value="Riboflavin_deaminase-reductase"/>
    <property type="match status" value="1"/>
</dbReference>
<feature type="binding site" evidence="21">
    <location>
        <position position="199"/>
    </location>
    <ligand>
        <name>NADP(+)</name>
        <dbReference type="ChEBI" id="CHEBI:58349"/>
    </ligand>
</feature>
<dbReference type="OrthoDB" id="9800865at2"/>
<dbReference type="Pfam" id="PF01872">
    <property type="entry name" value="RibD_C"/>
    <property type="match status" value="1"/>
</dbReference>
<evidence type="ECO:0000256" key="22">
    <source>
        <dbReference type="PIRSR" id="PIRSR006769-3"/>
    </source>
</evidence>
<dbReference type="InterPro" id="IPR050765">
    <property type="entry name" value="Riboflavin_Biosynth_HTPR"/>
</dbReference>
<dbReference type="InterPro" id="IPR024072">
    <property type="entry name" value="DHFR-like_dom_sf"/>
</dbReference>
<keyword evidence="11 19" id="KW-0862">Zinc</keyword>
<dbReference type="Proteomes" id="UP000184526">
    <property type="component" value="Unassembled WGS sequence"/>
</dbReference>
<dbReference type="InterPro" id="IPR002125">
    <property type="entry name" value="CMP_dCMP_dom"/>
</dbReference>
<feature type="domain" description="CMP/dCMP-type deaminase" evidence="23">
    <location>
        <begin position="1"/>
        <end position="122"/>
    </location>
</feature>
<evidence type="ECO:0000256" key="10">
    <source>
        <dbReference type="ARBA" id="ARBA00022801"/>
    </source>
</evidence>
<comment type="cofactor">
    <cofactor evidence="19 22">
        <name>Zn(2+)</name>
        <dbReference type="ChEBI" id="CHEBI:29105"/>
    </cofactor>
    <text evidence="19 22">Binds 1 zinc ion.</text>
</comment>
<feature type="binding site" evidence="21">
    <location>
        <position position="220"/>
    </location>
    <ligand>
        <name>NADP(+)</name>
        <dbReference type="ChEBI" id="CHEBI:58349"/>
    </ligand>
</feature>
<evidence type="ECO:0000256" key="9">
    <source>
        <dbReference type="ARBA" id="ARBA00022723"/>
    </source>
</evidence>
<evidence type="ECO:0000256" key="16">
    <source>
        <dbReference type="ARBA" id="ARBA00049020"/>
    </source>
</evidence>
<accession>A0A1M5XHA3</accession>
<comment type="function">
    <text evidence="1 19">Converts 2,5-diamino-6-(ribosylamino)-4(3h)-pyrimidinone 5'-phosphate into 5-amino-6-(ribosylamino)-2,4(1h,3h)-pyrimidinedione 5'-phosphate.</text>
</comment>
<evidence type="ECO:0000256" key="13">
    <source>
        <dbReference type="ARBA" id="ARBA00023002"/>
    </source>
</evidence>
<dbReference type="PIRSF" id="PIRSF006769">
    <property type="entry name" value="RibD"/>
    <property type="match status" value="1"/>
</dbReference>
<comment type="similarity">
    <text evidence="4 19">In the N-terminal section; belongs to the cytidine and deoxycytidylate deaminase family.</text>
</comment>
<evidence type="ECO:0000313" key="24">
    <source>
        <dbReference type="EMBL" id="SHH99156.1"/>
    </source>
</evidence>
<evidence type="ECO:0000256" key="4">
    <source>
        <dbReference type="ARBA" id="ARBA00005259"/>
    </source>
</evidence>
<evidence type="ECO:0000256" key="7">
    <source>
        <dbReference type="ARBA" id="ARBA00011738"/>
    </source>
</evidence>
<gene>
    <name evidence="24" type="ORF">SAMN02745196_02249</name>
</gene>
<dbReference type="AlphaFoldDB" id="A0A1M5XHA3"/>
<dbReference type="GO" id="GO:0050661">
    <property type="term" value="F:NADP binding"/>
    <property type="evidence" value="ECO:0007669"/>
    <property type="project" value="InterPro"/>
</dbReference>
<evidence type="ECO:0000256" key="15">
    <source>
        <dbReference type="ARBA" id="ARBA00047550"/>
    </source>
</evidence>
<comment type="pathway">
    <text evidence="3 19">Cofactor biosynthesis; riboflavin biosynthesis; 5-amino-6-(D-ribitylamino)uracil from GTP: step 3/4.</text>
</comment>
<dbReference type="EMBL" id="FQXP01000008">
    <property type="protein sequence ID" value="SHH99156.1"/>
    <property type="molecule type" value="Genomic_DNA"/>
</dbReference>
<comment type="catalytic activity">
    <reaction evidence="16">
        <text>2,5-diamino-6-(1-D-ribitylamino)pyrimidin-4(3H)-one 5'-phosphate + NADP(+) = 2,5-diamino-6-(1-D-ribosylamino)pyrimidin-4(3H)-one 5'-phosphate + NADPH + H(+)</text>
        <dbReference type="Rhea" id="RHEA:27278"/>
        <dbReference type="ChEBI" id="CHEBI:15378"/>
        <dbReference type="ChEBI" id="CHEBI:57783"/>
        <dbReference type="ChEBI" id="CHEBI:58349"/>
        <dbReference type="ChEBI" id="CHEBI:58890"/>
        <dbReference type="ChEBI" id="CHEBI:59545"/>
        <dbReference type="EC" id="1.1.1.302"/>
    </reaction>
</comment>
<dbReference type="InterPro" id="IPR006401">
    <property type="entry name" value="Rib_reduct_arc"/>
</dbReference>
<dbReference type="GO" id="GO:0009231">
    <property type="term" value="P:riboflavin biosynthetic process"/>
    <property type="evidence" value="ECO:0007669"/>
    <property type="project" value="UniProtKB-UniPathway"/>
</dbReference>
<dbReference type="InterPro" id="IPR004794">
    <property type="entry name" value="Eubact_RibD"/>
</dbReference>
<comment type="catalytic activity">
    <reaction evidence="17 19">
        <text>5-amino-6-(5-phospho-D-ribitylamino)uracil + NADP(+) = 5-amino-6-(5-phospho-D-ribosylamino)uracil + NADPH + H(+)</text>
        <dbReference type="Rhea" id="RHEA:17845"/>
        <dbReference type="ChEBI" id="CHEBI:15378"/>
        <dbReference type="ChEBI" id="CHEBI:57783"/>
        <dbReference type="ChEBI" id="CHEBI:58349"/>
        <dbReference type="ChEBI" id="CHEBI:58421"/>
        <dbReference type="ChEBI" id="CHEBI:58453"/>
        <dbReference type="EC" id="1.1.1.193"/>
    </reaction>
</comment>
<dbReference type="NCBIfam" id="TIGR00326">
    <property type="entry name" value="eubact_ribD"/>
    <property type="match status" value="1"/>
</dbReference>
<comment type="subunit">
    <text evidence="7">Homodimer.</text>
</comment>
<name>A0A1M5XHA3_9CLOT</name>
<evidence type="ECO:0000256" key="1">
    <source>
        <dbReference type="ARBA" id="ARBA00002151"/>
    </source>
</evidence>
<feature type="binding site" evidence="21">
    <location>
        <position position="169"/>
    </location>
    <ligand>
        <name>NADP(+)</name>
        <dbReference type="ChEBI" id="CHEBI:58349"/>
    </ligand>
</feature>
<keyword evidence="14" id="KW-0511">Multifunctional enzyme</keyword>
<evidence type="ECO:0000256" key="11">
    <source>
        <dbReference type="ARBA" id="ARBA00022833"/>
    </source>
</evidence>
<dbReference type="RefSeq" id="WP_072832107.1">
    <property type="nucleotide sequence ID" value="NZ_FQXP01000008.1"/>
</dbReference>
<feature type="binding site" evidence="21">
    <location>
        <position position="292"/>
    </location>
    <ligand>
        <name>substrate</name>
    </ligand>
</feature>
<proteinExistence type="inferred from homology"/>
<feature type="binding site" evidence="22">
    <location>
        <position position="49"/>
    </location>
    <ligand>
        <name>Zn(2+)</name>
        <dbReference type="ChEBI" id="CHEBI:29105"/>
        <note>catalytic</note>
    </ligand>
</feature>
<feature type="binding site" evidence="21">
    <location>
        <position position="203"/>
    </location>
    <ligand>
        <name>substrate</name>
    </ligand>
</feature>
<evidence type="ECO:0000259" key="23">
    <source>
        <dbReference type="PROSITE" id="PS51747"/>
    </source>
</evidence>
<evidence type="ECO:0000313" key="25">
    <source>
        <dbReference type="Proteomes" id="UP000184526"/>
    </source>
</evidence>
<comment type="catalytic activity">
    <reaction evidence="18 19">
        <text>2,5-diamino-6-hydroxy-4-(5-phosphoribosylamino)-pyrimidine + H2O + H(+) = 5-amino-6-(5-phospho-D-ribosylamino)uracil + NH4(+)</text>
        <dbReference type="Rhea" id="RHEA:21868"/>
        <dbReference type="ChEBI" id="CHEBI:15377"/>
        <dbReference type="ChEBI" id="CHEBI:15378"/>
        <dbReference type="ChEBI" id="CHEBI:28938"/>
        <dbReference type="ChEBI" id="CHEBI:58453"/>
        <dbReference type="ChEBI" id="CHEBI:58614"/>
        <dbReference type="EC" id="3.5.4.26"/>
    </reaction>
</comment>
<feature type="binding site" evidence="21">
    <location>
        <position position="183"/>
    </location>
    <ligand>
        <name>substrate</name>
    </ligand>
</feature>
<keyword evidence="9 19" id="KW-0479">Metal-binding</keyword>
<keyword evidence="13 19" id="KW-0560">Oxidoreductase</keyword>
<feature type="binding site" evidence="21">
    <location>
        <position position="153"/>
    </location>
    <ligand>
        <name>NADP(+)</name>
        <dbReference type="ChEBI" id="CHEBI:58349"/>
    </ligand>
</feature>
<dbReference type="InterPro" id="IPR016193">
    <property type="entry name" value="Cytidine_deaminase-like"/>
</dbReference>
<dbReference type="Gene3D" id="3.40.140.10">
    <property type="entry name" value="Cytidine Deaminase, domain 2"/>
    <property type="match status" value="1"/>
</dbReference>
<dbReference type="EC" id="1.1.1.193" evidence="19"/>
<evidence type="ECO:0000256" key="6">
    <source>
        <dbReference type="ARBA" id="ARBA00009723"/>
    </source>
</evidence>
<dbReference type="PROSITE" id="PS51747">
    <property type="entry name" value="CYT_DCMP_DEAMINASES_2"/>
    <property type="match status" value="1"/>
</dbReference>
<evidence type="ECO:0000256" key="21">
    <source>
        <dbReference type="PIRSR" id="PIRSR006769-2"/>
    </source>
</evidence>
<keyword evidence="10 19" id="KW-0378">Hydrolase</keyword>
<protein>
    <recommendedName>
        <fullName evidence="19">Riboflavin biosynthesis protein RibD</fullName>
    </recommendedName>
    <domain>
        <recommendedName>
            <fullName evidence="19">Diaminohydroxyphosphoribosylaminopyrimidine deaminase</fullName>
            <shortName evidence="19">DRAP deaminase</shortName>
            <ecNumber evidence="19">3.5.4.26</ecNumber>
        </recommendedName>
        <alternativeName>
            <fullName evidence="19">Riboflavin-specific deaminase</fullName>
        </alternativeName>
    </domain>
    <domain>
        <recommendedName>
            <fullName evidence="19">5-amino-6-(5-phosphoribosylamino)uracil reductase</fullName>
            <ecNumber evidence="19">1.1.1.193</ecNumber>
        </recommendedName>
        <alternativeName>
            <fullName evidence="19">HTP reductase</fullName>
        </alternativeName>
    </domain>
</protein>
<comment type="similarity">
    <text evidence="5 19">In the C-terminal section; belongs to the HTP reductase family.</text>
</comment>
<evidence type="ECO:0000256" key="20">
    <source>
        <dbReference type="PIRSR" id="PIRSR006769-1"/>
    </source>
</evidence>
<keyword evidence="25" id="KW-1185">Reference proteome</keyword>
<comment type="pathway">
    <text evidence="2 19">Cofactor biosynthesis; riboflavin biosynthesis; 5-amino-6-(D-ribitylamino)uracil from GTP: step 2/4.</text>
</comment>
<dbReference type="Pfam" id="PF00383">
    <property type="entry name" value="dCMP_cyt_deam_1"/>
    <property type="match status" value="1"/>
</dbReference>
<dbReference type="GO" id="GO:0008835">
    <property type="term" value="F:diaminohydroxyphosphoribosylaminopyrimidine deaminase activity"/>
    <property type="evidence" value="ECO:0007669"/>
    <property type="project" value="UniProtKB-EC"/>
</dbReference>
<evidence type="ECO:0000256" key="18">
    <source>
        <dbReference type="ARBA" id="ARBA00049886"/>
    </source>
</evidence>
<dbReference type="PANTHER" id="PTHR38011:SF7">
    <property type="entry name" value="2,5-DIAMINO-6-RIBOSYLAMINO-4(3H)-PYRIMIDINONE 5'-PHOSPHATE REDUCTASE"/>
    <property type="match status" value="1"/>
</dbReference>
<comment type="catalytic activity">
    <reaction evidence="15">
        <text>2,5-diamino-6-(1-D-ribitylamino)pyrimidin-4(3H)-one 5'-phosphate + NAD(+) = 2,5-diamino-6-(1-D-ribosylamino)pyrimidin-4(3H)-one 5'-phosphate + NADH + H(+)</text>
        <dbReference type="Rhea" id="RHEA:27274"/>
        <dbReference type="ChEBI" id="CHEBI:15378"/>
        <dbReference type="ChEBI" id="CHEBI:57540"/>
        <dbReference type="ChEBI" id="CHEBI:57945"/>
        <dbReference type="ChEBI" id="CHEBI:58890"/>
        <dbReference type="ChEBI" id="CHEBI:59545"/>
        <dbReference type="EC" id="1.1.1.302"/>
    </reaction>
</comment>
<feature type="binding site" evidence="21">
    <location>
        <position position="167"/>
    </location>
    <ligand>
        <name>substrate</name>
    </ligand>
</feature>
<feature type="active site" description="Proton donor" evidence="20">
    <location>
        <position position="51"/>
    </location>
</feature>
<dbReference type="STRING" id="1121306.SAMN02745196_02249"/>
<evidence type="ECO:0000256" key="12">
    <source>
        <dbReference type="ARBA" id="ARBA00022857"/>
    </source>
</evidence>
<evidence type="ECO:0000256" key="8">
    <source>
        <dbReference type="ARBA" id="ARBA00022619"/>
    </source>
</evidence>
<feature type="binding site" evidence="21">
    <location>
        <position position="206"/>
    </location>
    <ligand>
        <name>substrate</name>
    </ligand>
</feature>
<feature type="binding site" evidence="22">
    <location>
        <position position="74"/>
    </location>
    <ligand>
        <name>Zn(2+)</name>
        <dbReference type="ChEBI" id="CHEBI:29105"/>
        <note>catalytic</note>
    </ligand>
</feature>